<evidence type="ECO:0000256" key="1">
    <source>
        <dbReference type="ARBA" id="ARBA00004141"/>
    </source>
</evidence>
<evidence type="ECO:0000313" key="13">
    <source>
        <dbReference type="Proteomes" id="UP000760480"/>
    </source>
</evidence>
<comment type="function">
    <text evidence="11">High affinity, high specificity proton-dependent sulfate transporter, which mediates sulfate uptake. Provides the sulfur source for the cysteine synthesis pathway.</text>
</comment>
<keyword evidence="8 11" id="KW-0764">Sulfate transport</keyword>
<evidence type="ECO:0000256" key="6">
    <source>
        <dbReference type="ARBA" id="ARBA00022692"/>
    </source>
</evidence>
<keyword evidence="5 11" id="KW-0028">Amino-acid biosynthesis</keyword>
<keyword evidence="4 11" id="KW-0997">Cell inner membrane</keyword>
<gene>
    <name evidence="11 12" type="primary">cysZ</name>
    <name evidence="12" type="ORF">E4P82_16775</name>
</gene>
<dbReference type="InterPro" id="IPR050480">
    <property type="entry name" value="CysZ-like"/>
</dbReference>
<proteinExistence type="inferred from homology"/>
<evidence type="ECO:0000256" key="4">
    <source>
        <dbReference type="ARBA" id="ARBA00022519"/>
    </source>
</evidence>
<evidence type="ECO:0000256" key="3">
    <source>
        <dbReference type="ARBA" id="ARBA00022475"/>
    </source>
</evidence>
<accession>A0ABX1TRZ4</accession>
<evidence type="ECO:0000256" key="8">
    <source>
        <dbReference type="ARBA" id="ARBA00023032"/>
    </source>
</evidence>
<dbReference type="HAMAP" id="MF_00468">
    <property type="entry name" value="CysZ"/>
    <property type="match status" value="1"/>
</dbReference>
<name>A0ABX1TRZ4_9GAMM</name>
<evidence type="ECO:0000256" key="5">
    <source>
        <dbReference type="ARBA" id="ARBA00022605"/>
    </source>
</evidence>
<feature type="transmembrane region" description="Helical" evidence="11">
    <location>
        <begin position="67"/>
        <end position="96"/>
    </location>
</feature>
<dbReference type="NCBIfam" id="NF003433">
    <property type="entry name" value="PRK04949.1"/>
    <property type="match status" value="1"/>
</dbReference>
<comment type="similarity">
    <text evidence="11">Belongs to the CysZ family.</text>
</comment>
<feature type="transmembrane region" description="Helical" evidence="11">
    <location>
        <begin position="204"/>
        <end position="237"/>
    </location>
</feature>
<feature type="transmembrane region" description="Helical" evidence="11">
    <location>
        <begin position="27"/>
        <end position="47"/>
    </location>
</feature>
<keyword evidence="7 11" id="KW-1133">Transmembrane helix</keyword>
<evidence type="ECO:0000256" key="11">
    <source>
        <dbReference type="HAMAP-Rule" id="MF_00468"/>
    </source>
</evidence>
<comment type="subcellular location">
    <subcellularLocation>
        <location evidence="11">Cell inner membrane</location>
        <topology evidence="11">Multi-pass membrane protein</topology>
    </subcellularLocation>
    <subcellularLocation>
        <location evidence="1">Membrane</location>
        <topology evidence="1">Multi-pass membrane protein</topology>
    </subcellularLocation>
</comment>
<keyword evidence="6 11" id="KW-0812">Transmembrane</keyword>
<dbReference type="Proteomes" id="UP000760480">
    <property type="component" value="Unassembled WGS sequence"/>
</dbReference>
<reference evidence="12 13" key="1">
    <citation type="submission" date="2019-03" db="EMBL/GenBank/DDBJ databases">
        <title>Metabolic reconstructions from genomes of highly enriched 'Candidatus Accumulibacter' and 'Candidatus Competibacter' bioreactor populations.</title>
        <authorList>
            <person name="Annavajhala M.K."/>
            <person name="Welles L."/>
            <person name="Abbas B."/>
            <person name="Sorokin D."/>
            <person name="Park H."/>
            <person name="Van Loosdrecht M."/>
            <person name="Chandran K."/>
        </authorList>
    </citation>
    <scope>NUCLEOTIDE SEQUENCE [LARGE SCALE GENOMIC DNA]</scope>
    <source>
        <strain evidence="12 13">SBR_G</strain>
    </source>
</reference>
<feature type="transmembrane region" description="Helical" evidence="11">
    <location>
        <begin position="139"/>
        <end position="158"/>
    </location>
</feature>
<evidence type="ECO:0000256" key="7">
    <source>
        <dbReference type="ARBA" id="ARBA00022989"/>
    </source>
</evidence>
<evidence type="ECO:0000256" key="9">
    <source>
        <dbReference type="ARBA" id="ARBA00023136"/>
    </source>
</evidence>
<dbReference type="PANTHER" id="PTHR37468">
    <property type="entry name" value="SULFATE TRANSPORTER CYSZ"/>
    <property type="match status" value="1"/>
</dbReference>
<evidence type="ECO:0000313" key="12">
    <source>
        <dbReference type="EMBL" id="NMQ20700.1"/>
    </source>
</evidence>
<sequence length="250" mass="28000">MSSSPINGASYVLTGLRWLPKSGLRGFVAIPLLINTLLFGAGLWWSTGQFERLDRTVAGWLPDWLSWLHWLLWPLFVLTALVVVFYTFSVVANVIAAPFNGLLAERVEKMANPAGATPPTAELTWKELLLSPLTELNKLLYFIGWAIPLLVLSFVPVINVAAPVLWALFSAWMLALEYSDYPLGNRGLSFRDQRRLLRKHWPRTLSFGGMTLLLTLIPVLNFLAMPAAVIGATLMWVREMPERGDGSRRP</sequence>
<keyword evidence="13" id="KW-1185">Reference proteome</keyword>
<dbReference type="Pfam" id="PF07264">
    <property type="entry name" value="EI24"/>
    <property type="match status" value="1"/>
</dbReference>
<protein>
    <recommendedName>
        <fullName evidence="11">Sulfate transporter CysZ</fullName>
    </recommendedName>
</protein>
<comment type="caution">
    <text evidence="12">The sequence shown here is derived from an EMBL/GenBank/DDBJ whole genome shotgun (WGS) entry which is preliminary data.</text>
</comment>
<evidence type="ECO:0000256" key="2">
    <source>
        <dbReference type="ARBA" id="ARBA00022448"/>
    </source>
</evidence>
<keyword evidence="10 11" id="KW-0198">Cysteine biosynthesis</keyword>
<dbReference type="RefSeq" id="WP_169249969.1">
    <property type="nucleotide sequence ID" value="NZ_SPMZ01000059.1"/>
</dbReference>
<dbReference type="EMBL" id="SPMZ01000059">
    <property type="protein sequence ID" value="NMQ20700.1"/>
    <property type="molecule type" value="Genomic_DNA"/>
</dbReference>
<organism evidence="12 13">
    <name type="scientific">Candidatus Competibacter phosphatis</name>
    <dbReference type="NCBI Taxonomy" id="221280"/>
    <lineage>
        <taxon>Bacteria</taxon>
        <taxon>Pseudomonadati</taxon>
        <taxon>Pseudomonadota</taxon>
        <taxon>Gammaproteobacteria</taxon>
        <taxon>Candidatus Competibacteraceae</taxon>
        <taxon>Candidatus Competibacter</taxon>
    </lineage>
</organism>
<evidence type="ECO:0000256" key="10">
    <source>
        <dbReference type="ARBA" id="ARBA00023192"/>
    </source>
</evidence>
<keyword evidence="9 11" id="KW-0472">Membrane</keyword>
<keyword evidence="2 11" id="KW-0813">Transport</keyword>
<dbReference type="InterPro" id="IPR059112">
    <property type="entry name" value="CysZ/EI24"/>
</dbReference>
<dbReference type="PANTHER" id="PTHR37468:SF1">
    <property type="entry name" value="SULFATE TRANSPORTER CYSZ"/>
    <property type="match status" value="1"/>
</dbReference>
<dbReference type="InterPro" id="IPR022985">
    <property type="entry name" value="Sulfate_CysZ"/>
</dbReference>
<keyword evidence="3 11" id="KW-1003">Cell membrane</keyword>